<keyword evidence="4" id="KW-0808">Transferase</keyword>
<dbReference type="SMART" id="SM00342">
    <property type="entry name" value="HTH_ARAC"/>
    <property type="match status" value="1"/>
</dbReference>
<evidence type="ECO:0000259" key="11">
    <source>
        <dbReference type="PROSITE" id="PS50109"/>
    </source>
</evidence>
<dbReference type="FunFam" id="3.30.565.10:FF:000006">
    <property type="entry name" value="Sensor histidine kinase WalK"/>
    <property type="match status" value="1"/>
</dbReference>
<keyword evidence="14" id="KW-1185">Reference proteome</keyword>
<dbReference type="InterPro" id="IPR001789">
    <property type="entry name" value="Sig_transdc_resp-reg_receiver"/>
</dbReference>
<dbReference type="Pfam" id="PF00072">
    <property type="entry name" value="Response_reg"/>
    <property type="match status" value="1"/>
</dbReference>
<dbReference type="GO" id="GO:0043565">
    <property type="term" value="F:sequence-specific DNA binding"/>
    <property type="evidence" value="ECO:0007669"/>
    <property type="project" value="InterPro"/>
</dbReference>
<accession>A0A2D0N2G2</accession>
<evidence type="ECO:0000256" key="7">
    <source>
        <dbReference type="ARBA" id="ARBA00023125"/>
    </source>
</evidence>
<dbReference type="InterPro" id="IPR013783">
    <property type="entry name" value="Ig-like_fold"/>
</dbReference>
<dbReference type="SUPFAM" id="SSF55874">
    <property type="entry name" value="ATPase domain of HSP90 chaperone/DNA topoisomerase II/histidine kinase"/>
    <property type="match status" value="1"/>
</dbReference>
<keyword evidence="5" id="KW-0418">Kinase</keyword>
<dbReference type="SUPFAM" id="SSF46689">
    <property type="entry name" value="Homeodomain-like"/>
    <property type="match status" value="1"/>
</dbReference>
<dbReference type="PROSITE" id="PS00041">
    <property type="entry name" value="HTH_ARAC_FAMILY_1"/>
    <property type="match status" value="1"/>
</dbReference>
<dbReference type="CDD" id="cd00082">
    <property type="entry name" value="HisKA"/>
    <property type="match status" value="1"/>
</dbReference>
<feature type="domain" description="Response regulatory" evidence="12">
    <location>
        <begin position="1131"/>
        <end position="1247"/>
    </location>
</feature>
<dbReference type="Gene3D" id="1.10.287.130">
    <property type="match status" value="1"/>
</dbReference>
<dbReference type="InterPro" id="IPR011006">
    <property type="entry name" value="CheY-like_superfamily"/>
</dbReference>
<dbReference type="Proteomes" id="UP000223913">
    <property type="component" value="Unassembled WGS sequence"/>
</dbReference>
<dbReference type="GO" id="GO:0000155">
    <property type="term" value="F:phosphorelay sensor kinase activity"/>
    <property type="evidence" value="ECO:0007669"/>
    <property type="project" value="InterPro"/>
</dbReference>
<gene>
    <name evidence="13" type="ORF">CRP01_30580</name>
</gene>
<keyword evidence="3 9" id="KW-0597">Phosphoprotein</keyword>
<evidence type="ECO:0000256" key="9">
    <source>
        <dbReference type="PROSITE-ProRule" id="PRU00169"/>
    </source>
</evidence>
<dbReference type="SUPFAM" id="SSF52172">
    <property type="entry name" value="CheY-like"/>
    <property type="match status" value="1"/>
</dbReference>
<dbReference type="Pfam" id="PF00512">
    <property type="entry name" value="HisKA"/>
    <property type="match status" value="1"/>
</dbReference>
<dbReference type="Gene3D" id="1.10.10.60">
    <property type="entry name" value="Homeodomain-like"/>
    <property type="match status" value="1"/>
</dbReference>
<evidence type="ECO:0000256" key="2">
    <source>
        <dbReference type="ARBA" id="ARBA00012438"/>
    </source>
</evidence>
<proteinExistence type="predicted"/>
<dbReference type="EMBL" id="PDUD01000037">
    <property type="protein sequence ID" value="PHN02732.1"/>
    <property type="molecule type" value="Genomic_DNA"/>
</dbReference>
<evidence type="ECO:0000259" key="10">
    <source>
        <dbReference type="PROSITE" id="PS01124"/>
    </source>
</evidence>
<dbReference type="Gene3D" id="3.40.50.2300">
    <property type="match status" value="1"/>
</dbReference>
<dbReference type="SUPFAM" id="SSF47384">
    <property type="entry name" value="Homodimeric domain of signal transducing histidine kinase"/>
    <property type="match status" value="1"/>
</dbReference>
<keyword evidence="8" id="KW-0804">Transcription</keyword>
<protein>
    <recommendedName>
        <fullName evidence="2">histidine kinase</fullName>
        <ecNumber evidence="2">2.7.13.3</ecNumber>
    </recommendedName>
</protein>
<dbReference type="GO" id="GO:0003700">
    <property type="term" value="F:DNA-binding transcription factor activity"/>
    <property type="evidence" value="ECO:0007669"/>
    <property type="project" value="InterPro"/>
</dbReference>
<dbReference type="SMART" id="SM00388">
    <property type="entry name" value="HisKA"/>
    <property type="match status" value="1"/>
</dbReference>
<dbReference type="InterPro" id="IPR036097">
    <property type="entry name" value="HisK_dim/P_sf"/>
</dbReference>
<dbReference type="CDD" id="cd16922">
    <property type="entry name" value="HATPase_EvgS-ArcB-TorS-like"/>
    <property type="match status" value="1"/>
</dbReference>
<dbReference type="InterPro" id="IPR018062">
    <property type="entry name" value="HTH_AraC-typ_CS"/>
</dbReference>
<evidence type="ECO:0000256" key="5">
    <source>
        <dbReference type="ARBA" id="ARBA00022777"/>
    </source>
</evidence>
<evidence type="ECO:0000256" key="8">
    <source>
        <dbReference type="ARBA" id="ARBA00023163"/>
    </source>
</evidence>
<feature type="domain" description="HTH araC/xylS-type" evidence="10">
    <location>
        <begin position="1277"/>
        <end position="1375"/>
    </location>
</feature>
<evidence type="ECO:0000313" key="13">
    <source>
        <dbReference type="EMBL" id="PHN02732.1"/>
    </source>
</evidence>
<dbReference type="InterPro" id="IPR004358">
    <property type="entry name" value="Sig_transdc_His_kin-like_C"/>
</dbReference>
<dbReference type="Pfam" id="PF07495">
    <property type="entry name" value="Y_Y_Y"/>
    <property type="match status" value="1"/>
</dbReference>
<organism evidence="13 14">
    <name type="scientific">Flavilitoribacter nigricans (strain ATCC 23147 / DSM 23189 / NBRC 102662 / NCIMB 1420 / SS-2)</name>
    <name type="common">Lewinella nigricans</name>
    <dbReference type="NCBI Taxonomy" id="1122177"/>
    <lineage>
        <taxon>Bacteria</taxon>
        <taxon>Pseudomonadati</taxon>
        <taxon>Bacteroidota</taxon>
        <taxon>Saprospiria</taxon>
        <taxon>Saprospirales</taxon>
        <taxon>Lewinellaceae</taxon>
        <taxon>Flavilitoribacter</taxon>
    </lineage>
</organism>
<sequence>MNVWKTIVYLLLLLLGSNEMSGQHYLTRAELITTEAGLANLMTTSIYKGSQGFIWVGTAYGLSRYDGQHFGLFDRKTSHLHADKGIVRIQEDEQGLIWLFYREGFHLIPDPSPVGAIDIFDPKAELAVPFATHFGDAAPFEVQDVCLPTLIDPQKRLWVHTRKGELFLHRDGQFESVFHLKDTFFEYITIDDQERIWLGWKDTLIAIDLSGKVLEKLKLSGQIRGIWSGSDSTLWLAMHDPGKDQLRIVRKDEEGRLIPLRLERNGQVISPQIKRPFLHRHNEGWWFVKWQDELHLFDTSGHWIANYNTIADKRVDTNFFDFVEDPDRLWLPSSTGIFKAIARENPFLQVHKKEKKLSDSRSIVEGRDGEIYFLNSKIFKWDPAKKLTSEIPNSSGAAYALLFADSIVWAGTYGKSPIGFDIDLKTGQRTEYLPYSLDKTLVHCIKKTDTDGRYLVGLNRGVAFLDIHLKAILPYELYAQPPSIEERILEQSEVNFIHENSIGYWLATSNGIFLLHKRQGLARHYSRARGDLPMDYIRHIYEDGNGVFWLSTKGGGIIKWEPLQSGNGSLRLNPEINYTQLTVDDGLTNNFTYAVYEDDNNKLWIPTDQGIMQMDKSSMRVRTFSTDEGLPHPEFNYSAHHQTADGTLYFGGLGGLIAFQPDTFTKEGENRSSMAFTGYHILEEGNTKMTDRTGLLRQADAITISPQDKFFELYFTLLDFEPADQHRYAYKIDGYSDSWSFIDEGFIRFTNLPYGNYKLIIQGQNRSLGWSAERLTLAIHVKSPFYLQWWFLSGLSVILFLFIRWWISKLKKSKELLEKEVGKRTRELENINSQLSEQNFRIEQDRTIIAGQAKALEALDEAKTRFFSNITHEFRTPLTLINGPLEQIISDPDLPPVFQPRLNGVLGNARRLLVLINQMLELAKIENGSIKVELSRGDIVDHTRQLIKEFEPLALSNRQRLSFVSPLERWETNFDREKWNKILYNLLSNALKFTGEQEAVQVSLMRVQKSDKHWIRLDVRDSGVGIKKEQLSQIFNRFFQADPTASDQEGGTGIGLALVKELVDVMGGEVWVTSEIGYGTSFELYIPVLEDAGIISHRESMTKFSDLHLPINPKPDLLPKRNAKPQKNKFMLLLIEDNPEMRAYIRHCIGDDRYHIIEAVDGVEGIDKAFHVIPDLIVSDIMMPKADGFAVVKAIREDIRTSHIPLVLLSARSALESRLEGIRRGADAYLTKPFSPAELVLRIDQLLEIRHLLQRRYQEDFPVVHQDAFQSEDEFIDGLRQYIIERIDHVDLNGDRIGRHFGISRVHLYRKLKALTGQSITEFVKKVRLQEALRLIREGKGNVSEIAYQTGFSSVSHFSRSFKNAFGKSPSEFLN</sequence>
<evidence type="ECO:0000313" key="14">
    <source>
        <dbReference type="Proteomes" id="UP000223913"/>
    </source>
</evidence>
<feature type="modified residue" description="4-aspartylphosphate" evidence="9">
    <location>
        <position position="1180"/>
    </location>
</feature>
<evidence type="ECO:0000256" key="1">
    <source>
        <dbReference type="ARBA" id="ARBA00000085"/>
    </source>
</evidence>
<dbReference type="SMART" id="SM00448">
    <property type="entry name" value="REC"/>
    <property type="match status" value="1"/>
</dbReference>
<dbReference type="OrthoDB" id="9797097at2"/>
<evidence type="ECO:0000259" key="12">
    <source>
        <dbReference type="PROSITE" id="PS50110"/>
    </source>
</evidence>
<comment type="catalytic activity">
    <reaction evidence="1">
        <text>ATP + protein L-histidine = ADP + protein N-phospho-L-histidine.</text>
        <dbReference type="EC" id="2.7.13.3"/>
    </reaction>
</comment>
<evidence type="ECO:0000256" key="4">
    <source>
        <dbReference type="ARBA" id="ARBA00022679"/>
    </source>
</evidence>
<comment type="caution">
    <text evidence="13">The sequence shown here is derived from an EMBL/GenBank/DDBJ whole genome shotgun (WGS) entry which is preliminary data.</text>
</comment>
<dbReference type="Gene3D" id="2.130.10.10">
    <property type="entry name" value="YVTN repeat-like/Quinoprotein amine dehydrogenase"/>
    <property type="match status" value="4"/>
</dbReference>
<dbReference type="SMART" id="SM00387">
    <property type="entry name" value="HATPase_c"/>
    <property type="match status" value="1"/>
</dbReference>
<dbReference type="InterPro" id="IPR005467">
    <property type="entry name" value="His_kinase_dom"/>
</dbReference>
<dbReference type="InterPro" id="IPR009057">
    <property type="entry name" value="Homeodomain-like_sf"/>
</dbReference>
<dbReference type="PROSITE" id="PS01124">
    <property type="entry name" value="HTH_ARAC_FAMILY_2"/>
    <property type="match status" value="1"/>
</dbReference>
<reference evidence="13 14" key="1">
    <citation type="submission" date="2017-10" db="EMBL/GenBank/DDBJ databases">
        <title>The draft genome sequence of Lewinella nigricans NBRC 102662.</title>
        <authorList>
            <person name="Wang K."/>
        </authorList>
    </citation>
    <scope>NUCLEOTIDE SEQUENCE [LARGE SCALE GENOMIC DNA]</scope>
    <source>
        <strain evidence="13 14">NBRC 102662</strain>
    </source>
</reference>
<evidence type="ECO:0000256" key="6">
    <source>
        <dbReference type="ARBA" id="ARBA00023015"/>
    </source>
</evidence>
<name>A0A2D0N2G2_FLAN2</name>
<dbReference type="InterPro" id="IPR003594">
    <property type="entry name" value="HATPase_dom"/>
</dbReference>
<keyword evidence="7" id="KW-0238">DNA-binding</keyword>
<dbReference type="InterPro" id="IPR003661">
    <property type="entry name" value="HisK_dim/P_dom"/>
</dbReference>
<dbReference type="SUPFAM" id="SSF63829">
    <property type="entry name" value="Calcium-dependent phosphotriesterase"/>
    <property type="match status" value="2"/>
</dbReference>
<dbReference type="PROSITE" id="PS50109">
    <property type="entry name" value="HIS_KIN"/>
    <property type="match status" value="1"/>
</dbReference>
<dbReference type="PRINTS" id="PR00344">
    <property type="entry name" value="BCTRLSENSOR"/>
</dbReference>
<dbReference type="InterPro" id="IPR015943">
    <property type="entry name" value="WD40/YVTN_repeat-like_dom_sf"/>
</dbReference>
<dbReference type="Pfam" id="PF12833">
    <property type="entry name" value="HTH_18"/>
    <property type="match status" value="1"/>
</dbReference>
<dbReference type="EC" id="2.7.13.3" evidence="2"/>
<dbReference type="Gene3D" id="3.30.565.10">
    <property type="entry name" value="Histidine kinase-like ATPase, C-terminal domain"/>
    <property type="match status" value="1"/>
</dbReference>
<dbReference type="Gene3D" id="2.60.40.10">
    <property type="entry name" value="Immunoglobulins"/>
    <property type="match status" value="1"/>
</dbReference>
<dbReference type="InterPro" id="IPR018060">
    <property type="entry name" value="HTH_AraC"/>
</dbReference>
<dbReference type="Pfam" id="PF02518">
    <property type="entry name" value="HATPase_c"/>
    <property type="match status" value="1"/>
</dbReference>
<dbReference type="InterPro" id="IPR011123">
    <property type="entry name" value="Y_Y_Y"/>
</dbReference>
<evidence type="ECO:0000256" key="3">
    <source>
        <dbReference type="ARBA" id="ARBA00022553"/>
    </source>
</evidence>
<keyword evidence="6" id="KW-0805">Transcription regulation</keyword>
<dbReference type="InterPro" id="IPR036890">
    <property type="entry name" value="HATPase_C_sf"/>
</dbReference>
<dbReference type="PROSITE" id="PS50110">
    <property type="entry name" value="RESPONSE_REGULATORY"/>
    <property type="match status" value="1"/>
</dbReference>
<dbReference type="PANTHER" id="PTHR43547:SF2">
    <property type="entry name" value="HYBRID SIGNAL TRANSDUCTION HISTIDINE KINASE C"/>
    <property type="match status" value="1"/>
</dbReference>
<feature type="domain" description="Histidine kinase" evidence="11">
    <location>
        <begin position="869"/>
        <end position="1090"/>
    </location>
</feature>
<dbReference type="PANTHER" id="PTHR43547">
    <property type="entry name" value="TWO-COMPONENT HISTIDINE KINASE"/>
    <property type="match status" value="1"/>
</dbReference>